<comment type="caution">
    <text evidence="9">The sequence shown here is derived from an EMBL/GenBank/DDBJ whole genome shotgun (WGS) entry which is preliminary data.</text>
</comment>
<feature type="region of interest" description="Disordered" evidence="7">
    <location>
        <begin position="1"/>
        <end position="29"/>
    </location>
</feature>
<dbReference type="PANTHER" id="PTHR43266:SF2">
    <property type="entry name" value="MAJOR FACILITATOR SUPERFAMILY (MFS) PROFILE DOMAIN-CONTAINING PROTEIN"/>
    <property type="match status" value="1"/>
</dbReference>
<dbReference type="SUPFAM" id="SSF103473">
    <property type="entry name" value="MFS general substrate transporter"/>
    <property type="match status" value="1"/>
</dbReference>
<dbReference type="PANTHER" id="PTHR43266">
    <property type="entry name" value="MACROLIDE-EFFLUX PROTEIN"/>
    <property type="match status" value="1"/>
</dbReference>
<proteinExistence type="predicted"/>
<feature type="transmembrane region" description="Helical" evidence="8">
    <location>
        <begin position="83"/>
        <end position="106"/>
    </location>
</feature>
<sequence>MPVFETDTEEKSEPVSANSSPANPSPTHHKANNGIMSVLRNISFLILWLGQIFSQLADKIYLVLMIALISANFQTQGESISSWVSLIMIAFTIPAILFGSLAGVYVDRWSKKSVLVVSNLGRGILVLILPFCLLINKQEMGFFSLPWSFWLLLLVTFSVSTLTQFFAPAEQATIPLIVRKKDLLAANSLYTTTMMAMLIIGFAVGEPLLEITYNWGENFSFAYGKELLVGGCYLLAGIVLMTMRSREKDKDRQQQENHPWEDIKDGLRYLQKNHRVRNALFQLVILFSIFAALAVLAVRLAETIPGMEADQFGYLLAATGIGIAIGAVFVTHQGKMIPHARLSFWGSMGMGAALSGLSVATNNLILALLMTVILGIFAALVGVPMQTTIQAETPSDMRGKVFGLQNNAVNIALSLPLALAGIAETYFGLRIVLMILASLAVSGMALTSLITGKSGN</sequence>
<name>A0A844GTS5_9CHRO</name>
<evidence type="ECO:0000313" key="10">
    <source>
        <dbReference type="Proteomes" id="UP000437131"/>
    </source>
</evidence>
<dbReference type="RefSeq" id="WP_155083198.1">
    <property type="nucleotide sequence ID" value="NZ_WMIA01000004.1"/>
</dbReference>
<feature type="transmembrane region" description="Helical" evidence="8">
    <location>
        <begin position="279"/>
        <end position="300"/>
    </location>
</feature>
<dbReference type="InterPro" id="IPR011701">
    <property type="entry name" value="MFS"/>
</dbReference>
<feature type="transmembrane region" description="Helical" evidence="8">
    <location>
        <begin position="113"/>
        <end position="136"/>
    </location>
</feature>
<comment type="subcellular location">
    <subcellularLocation>
        <location evidence="1">Cell membrane</location>
        <topology evidence="1">Multi-pass membrane protein</topology>
    </subcellularLocation>
</comment>
<keyword evidence="3" id="KW-1003">Cell membrane</keyword>
<reference evidence="9 10" key="1">
    <citation type="submission" date="2019-11" db="EMBL/GenBank/DDBJ databases">
        <title>Isolation of a new High Light Tolerant Cyanobacteria.</title>
        <authorList>
            <person name="Dobson Z."/>
            <person name="Vaughn N."/>
            <person name="Vaughn M."/>
            <person name="Fromme P."/>
            <person name="Mazor Y."/>
        </authorList>
    </citation>
    <scope>NUCLEOTIDE SEQUENCE [LARGE SCALE GENOMIC DNA]</scope>
    <source>
        <strain evidence="9 10">0216</strain>
    </source>
</reference>
<keyword evidence="5 8" id="KW-1133">Transmembrane helix</keyword>
<evidence type="ECO:0000256" key="5">
    <source>
        <dbReference type="ARBA" id="ARBA00022989"/>
    </source>
</evidence>
<keyword evidence="4 8" id="KW-0812">Transmembrane</keyword>
<feature type="transmembrane region" description="Helical" evidence="8">
    <location>
        <begin position="342"/>
        <end position="359"/>
    </location>
</feature>
<accession>A0A844GTS5</accession>
<evidence type="ECO:0000256" key="4">
    <source>
        <dbReference type="ARBA" id="ARBA00022692"/>
    </source>
</evidence>
<feature type="transmembrane region" description="Helical" evidence="8">
    <location>
        <begin position="429"/>
        <end position="450"/>
    </location>
</feature>
<dbReference type="EMBL" id="WMIA01000004">
    <property type="protein sequence ID" value="MTF38289.1"/>
    <property type="molecule type" value="Genomic_DNA"/>
</dbReference>
<keyword evidence="6 8" id="KW-0472">Membrane</keyword>
<dbReference type="Proteomes" id="UP000437131">
    <property type="component" value="Unassembled WGS sequence"/>
</dbReference>
<evidence type="ECO:0000256" key="3">
    <source>
        <dbReference type="ARBA" id="ARBA00022475"/>
    </source>
</evidence>
<evidence type="ECO:0000313" key="9">
    <source>
        <dbReference type="EMBL" id="MTF38289.1"/>
    </source>
</evidence>
<feature type="compositionally biased region" description="Low complexity" evidence="7">
    <location>
        <begin position="14"/>
        <end position="26"/>
    </location>
</feature>
<dbReference type="Gene3D" id="1.20.1250.20">
    <property type="entry name" value="MFS general substrate transporter like domains"/>
    <property type="match status" value="1"/>
</dbReference>
<evidence type="ECO:0000256" key="8">
    <source>
        <dbReference type="SAM" id="Phobius"/>
    </source>
</evidence>
<feature type="transmembrane region" description="Helical" evidence="8">
    <location>
        <begin position="404"/>
        <end position="423"/>
    </location>
</feature>
<evidence type="ECO:0000256" key="7">
    <source>
        <dbReference type="SAM" id="MobiDB-lite"/>
    </source>
</evidence>
<feature type="transmembrane region" description="Helical" evidence="8">
    <location>
        <begin position="188"/>
        <end position="209"/>
    </location>
</feature>
<gene>
    <name evidence="9" type="ORF">GGC33_05055</name>
</gene>
<feature type="transmembrane region" description="Helical" evidence="8">
    <location>
        <begin position="148"/>
        <end position="167"/>
    </location>
</feature>
<dbReference type="GO" id="GO:0005886">
    <property type="term" value="C:plasma membrane"/>
    <property type="evidence" value="ECO:0007669"/>
    <property type="project" value="UniProtKB-SubCell"/>
</dbReference>
<dbReference type="AlphaFoldDB" id="A0A844GTS5"/>
<feature type="transmembrane region" description="Helical" evidence="8">
    <location>
        <begin position="365"/>
        <end position="383"/>
    </location>
</feature>
<evidence type="ECO:0000256" key="6">
    <source>
        <dbReference type="ARBA" id="ARBA00023136"/>
    </source>
</evidence>
<dbReference type="InterPro" id="IPR036259">
    <property type="entry name" value="MFS_trans_sf"/>
</dbReference>
<dbReference type="Pfam" id="PF07690">
    <property type="entry name" value="MFS_1"/>
    <property type="match status" value="1"/>
</dbReference>
<feature type="transmembrane region" description="Helical" evidence="8">
    <location>
        <begin position="221"/>
        <end position="243"/>
    </location>
</feature>
<organism evidence="9 10">
    <name type="scientific">Cyanobacterium aponinum 0216</name>
    <dbReference type="NCBI Taxonomy" id="2676140"/>
    <lineage>
        <taxon>Bacteria</taxon>
        <taxon>Bacillati</taxon>
        <taxon>Cyanobacteriota</taxon>
        <taxon>Cyanophyceae</taxon>
        <taxon>Oscillatoriophycideae</taxon>
        <taxon>Chroococcales</taxon>
        <taxon>Geminocystaceae</taxon>
        <taxon>Cyanobacterium</taxon>
    </lineage>
</organism>
<feature type="transmembrane region" description="Helical" evidence="8">
    <location>
        <begin position="312"/>
        <end position="330"/>
    </location>
</feature>
<protein>
    <submittedName>
        <fullName evidence="9">MFS transporter</fullName>
    </submittedName>
</protein>
<dbReference type="GO" id="GO:0022857">
    <property type="term" value="F:transmembrane transporter activity"/>
    <property type="evidence" value="ECO:0007669"/>
    <property type="project" value="InterPro"/>
</dbReference>
<dbReference type="CDD" id="cd06173">
    <property type="entry name" value="MFS_MefA_like"/>
    <property type="match status" value="1"/>
</dbReference>
<keyword evidence="2" id="KW-0813">Transport</keyword>
<evidence type="ECO:0000256" key="2">
    <source>
        <dbReference type="ARBA" id="ARBA00022448"/>
    </source>
</evidence>
<feature type="compositionally biased region" description="Acidic residues" evidence="7">
    <location>
        <begin position="1"/>
        <end position="10"/>
    </location>
</feature>
<evidence type="ECO:0000256" key="1">
    <source>
        <dbReference type="ARBA" id="ARBA00004651"/>
    </source>
</evidence>